<dbReference type="AlphaFoldDB" id="A0A9P0MVB1"/>
<sequence length="413" mass="47072">MKSIFIVLFLISRSSSKSPFDKLLVVSYDGFRYDYLDRELTPYMYSLKSSSSFAKHVINVFPTQTFVNHFSIATGLYSETHGVIGNTVFNSKTGKLMRYGHELFHYNNDITPIWTLNQKAGQGRHSGVMMWPGSQFPYSNIVPTFINVFDRGTAWENRISTVMSWFLHPKSPANLVMMYIEEPDDEEHTSGPGSSQTRERLRRVDKITEHLFKSLKNNSLTDVNVVLLSDHGMEGVTLDRMIDLTKFVGDKAAMYGTSPVLHIYPNKGQSIVDIYSKLNEAAARNKHFKVYLKESIPEHFHIKDCQRTAPIIAVAEPTYAFQDYYGAIDWQINNKGAPRNGTYGIHGYDPQTINMRPYFMAHGPKFKENFNAGELRIIDMYPLFANILQLELPSIKPNGTLAGIQTILKPRNK</sequence>
<evidence type="ECO:0000313" key="3">
    <source>
        <dbReference type="Proteomes" id="UP001152798"/>
    </source>
</evidence>
<dbReference type="EMBL" id="OV725082">
    <property type="protein sequence ID" value="CAH1405730.1"/>
    <property type="molecule type" value="Genomic_DNA"/>
</dbReference>
<dbReference type="Gene3D" id="3.40.720.10">
    <property type="entry name" value="Alkaline Phosphatase, subunit A"/>
    <property type="match status" value="1"/>
</dbReference>
<dbReference type="Pfam" id="PF01663">
    <property type="entry name" value="Phosphodiest"/>
    <property type="match status" value="1"/>
</dbReference>
<reference evidence="2" key="1">
    <citation type="submission" date="2022-01" db="EMBL/GenBank/DDBJ databases">
        <authorList>
            <person name="King R."/>
        </authorList>
    </citation>
    <scope>NUCLEOTIDE SEQUENCE</scope>
</reference>
<dbReference type="InterPro" id="IPR002591">
    <property type="entry name" value="Phosphodiest/P_Trfase"/>
</dbReference>
<gene>
    <name evidence="2" type="ORF">NEZAVI_LOCUS13871</name>
</gene>
<keyword evidence="3" id="KW-1185">Reference proteome</keyword>
<feature type="signal peptide" evidence="1">
    <location>
        <begin position="1"/>
        <end position="16"/>
    </location>
</feature>
<name>A0A9P0MVB1_NEZVI</name>
<dbReference type="PANTHER" id="PTHR10151">
    <property type="entry name" value="ECTONUCLEOTIDE PYROPHOSPHATASE/PHOSPHODIESTERASE"/>
    <property type="match status" value="1"/>
</dbReference>
<dbReference type="CDD" id="cd16018">
    <property type="entry name" value="Enpp"/>
    <property type="match status" value="1"/>
</dbReference>
<feature type="chain" id="PRO_5040406999" evidence="1">
    <location>
        <begin position="17"/>
        <end position="413"/>
    </location>
</feature>
<dbReference type="GO" id="GO:0016787">
    <property type="term" value="F:hydrolase activity"/>
    <property type="evidence" value="ECO:0007669"/>
    <property type="project" value="UniProtKB-ARBA"/>
</dbReference>
<accession>A0A9P0MVB1</accession>
<dbReference type="SUPFAM" id="SSF53649">
    <property type="entry name" value="Alkaline phosphatase-like"/>
    <property type="match status" value="1"/>
</dbReference>
<dbReference type="PANTHER" id="PTHR10151:SF120">
    <property type="entry name" value="BIS(5'-ADENOSYL)-TRIPHOSPHATASE"/>
    <property type="match status" value="1"/>
</dbReference>
<organism evidence="2 3">
    <name type="scientific">Nezara viridula</name>
    <name type="common">Southern green stink bug</name>
    <name type="synonym">Cimex viridulus</name>
    <dbReference type="NCBI Taxonomy" id="85310"/>
    <lineage>
        <taxon>Eukaryota</taxon>
        <taxon>Metazoa</taxon>
        <taxon>Ecdysozoa</taxon>
        <taxon>Arthropoda</taxon>
        <taxon>Hexapoda</taxon>
        <taxon>Insecta</taxon>
        <taxon>Pterygota</taxon>
        <taxon>Neoptera</taxon>
        <taxon>Paraneoptera</taxon>
        <taxon>Hemiptera</taxon>
        <taxon>Heteroptera</taxon>
        <taxon>Panheteroptera</taxon>
        <taxon>Pentatomomorpha</taxon>
        <taxon>Pentatomoidea</taxon>
        <taxon>Pentatomidae</taxon>
        <taxon>Pentatominae</taxon>
        <taxon>Nezara</taxon>
    </lineage>
</organism>
<dbReference type="Gene3D" id="3.30.1360.180">
    <property type="match status" value="1"/>
</dbReference>
<proteinExistence type="predicted"/>
<dbReference type="OrthoDB" id="415411at2759"/>
<dbReference type="Proteomes" id="UP001152798">
    <property type="component" value="Chromosome 6"/>
</dbReference>
<protein>
    <submittedName>
        <fullName evidence="2">Uncharacterized protein</fullName>
    </submittedName>
</protein>
<dbReference type="InterPro" id="IPR017850">
    <property type="entry name" value="Alkaline_phosphatase_core_sf"/>
</dbReference>
<evidence type="ECO:0000256" key="1">
    <source>
        <dbReference type="SAM" id="SignalP"/>
    </source>
</evidence>
<evidence type="ECO:0000313" key="2">
    <source>
        <dbReference type="EMBL" id="CAH1405730.1"/>
    </source>
</evidence>
<keyword evidence="1" id="KW-0732">Signal</keyword>